<dbReference type="InterPro" id="IPR002559">
    <property type="entry name" value="Transposase_11"/>
</dbReference>
<protein>
    <submittedName>
        <fullName evidence="2">IS4 family transposase</fullName>
    </submittedName>
</protein>
<evidence type="ECO:0000259" key="1">
    <source>
        <dbReference type="Pfam" id="PF01609"/>
    </source>
</evidence>
<organism evidence="2 3">
    <name type="scientific">Deinococcus arcticus</name>
    <dbReference type="NCBI Taxonomy" id="2136176"/>
    <lineage>
        <taxon>Bacteria</taxon>
        <taxon>Thermotogati</taxon>
        <taxon>Deinococcota</taxon>
        <taxon>Deinococci</taxon>
        <taxon>Deinococcales</taxon>
        <taxon>Deinococcaceae</taxon>
        <taxon>Deinococcus</taxon>
    </lineage>
</organism>
<reference evidence="2 3" key="1">
    <citation type="submission" date="2018-03" db="EMBL/GenBank/DDBJ databases">
        <title>Draft genome of Deinococcus sp. OD32.</title>
        <authorList>
            <person name="Wang X.-P."/>
            <person name="Du Z.-J."/>
        </authorList>
    </citation>
    <scope>NUCLEOTIDE SEQUENCE [LARGE SCALE GENOMIC DNA]</scope>
    <source>
        <strain evidence="2 3">OD32</strain>
    </source>
</reference>
<dbReference type="EMBL" id="PYSV01000008">
    <property type="protein sequence ID" value="PTA67988.1"/>
    <property type="molecule type" value="Genomic_DNA"/>
</dbReference>
<dbReference type="GO" id="GO:0003677">
    <property type="term" value="F:DNA binding"/>
    <property type="evidence" value="ECO:0007669"/>
    <property type="project" value="InterPro"/>
</dbReference>
<keyword evidence="3" id="KW-1185">Reference proteome</keyword>
<feature type="domain" description="Transposase IS4-like" evidence="1">
    <location>
        <begin position="96"/>
        <end position="352"/>
    </location>
</feature>
<name>A0A2T3W7V9_9DEIO</name>
<sequence length="416" mass="46903">MNQSLPVGLLSILEHVLRGTTLRQTQRRFLTVVLSVFLAVPGRLNALNLSRYAGCSDRTIRRWLHRTDKGALPWWSLQLQAVQAGIESGLISPLFVLAIDASFHRKAGTTTDHIGAFWNGATGHVEQGIEQSCCALVEVQHRQAFPIHARQTQTQPEAGNRMAQAIRQLDDVLHGLRALPQLEVAAVVADGNYAHQDFVQAMTRHGLPVVSKMQRNADLKYVKSGEHEKRRGRPKKYDGKVTFDDLSRFEVVSETNIERVLTQVVWRTHWNLPVRVVVVQQLNRRGQVSAYAVLFSTAVHMPAHEVVAFYKSRFEIELIFRDQKQFLGGQDAQVRAQPALEAHWNMVMLMLNVARLEALRQAGSGQGLVFHLEDMKRRAYNALFAEVILVQLGLNDYFDELEAMPSRPLNFGLKAA</sequence>
<evidence type="ECO:0000313" key="3">
    <source>
        <dbReference type="Proteomes" id="UP000240317"/>
    </source>
</evidence>
<dbReference type="OrthoDB" id="55651at2"/>
<dbReference type="Pfam" id="PF01609">
    <property type="entry name" value="DDE_Tnp_1"/>
    <property type="match status" value="1"/>
</dbReference>
<dbReference type="RefSeq" id="WP_107137927.1">
    <property type="nucleotide sequence ID" value="NZ_PYSV01000008.1"/>
</dbReference>
<dbReference type="InterPro" id="IPR012337">
    <property type="entry name" value="RNaseH-like_sf"/>
</dbReference>
<dbReference type="GO" id="GO:0004803">
    <property type="term" value="F:transposase activity"/>
    <property type="evidence" value="ECO:0007669"/>
    <property type="project" value="InterPro"/>
</dbReference>
<proteinExistence type="predicted"/>
<dbReference type="GO" id="GO:0006313">
    <property type="term" value="P:DNA transposition"/>
    <property type="evidence" value="ECO:0007669"/>
    <property type="project" value="InterPro"/>
</dbReference>
<evidence type="ECO:0000313" key="2">
    <source>
        <dbReference type="EMBL" id="PTA67988.1"/>
    </source>
</evidence>
<dbReference type="AlphaFoldDB" id="A0A2T3W7V9"/>
<comment type="caution">
    <text evidence="2">The sequence shown here is derived from an EMBL/GenBank/DDBJ whole genome shotgun (WGS) entry which is preliminary data.</text>
</comment>
<dbReference type="Proteomes" id="UP000240317">
    <property type="component" value="Unassembled WGS sequence"/>
</dbReference>
<gene>
    <name evidence="2" type="ORF">C8263_09700</name>
</gene>
<dbReference type="SUPFAM" id="SSF53098">
    <property type="entry name" value="Ribonuclease H-like"/>
    <property type="match status" value="1"/>
</dbReference>
<accession>A0A2T3W7V9</accession>